<evidence type="ECO:0000313" key="3">
    <source>
        <dbReference type="Proteomes" id="UP000054144"/>
    </source>
</evidence>
<feature type="region of interest" description="Disordered" evidence="1">
    <location>
        <begin position="43"/>
        <end position="63"/>
    </location>
</feature>
<reference evidence="2 3" key="1">
    <citation type="journal article" date="2015" name="Fungal Genet. Biol.">
        <title>Evolution of novel wood decay mechanisms in Agaricales revealed by the genome sequences of Fistulina hepatica and Cylindrobasidium torrendii.</title>
        <authorList>
            <person name="Floudas D."/>
            <person name="Held B.W."/>
            <person name="Riley R."/>
            <person name="Nagy L.G."/>
            <person name="Koehler G."/>
            <person name="Ransdell A.S."/>
            <person name="Younus H."/>
            <person name="Chow J."/>
            <person name="Chiniquy J."/>
            <person name="Lipzen A."/>
            <person name="Tritt A."/>
            <person name="Sun H."/>
            <person name="Haridas S."/>
            <person name="LaButti K."/>
            <person name="Ohm R.A."/>
            <person name="Kues U."/>
            <person name="Blanchette R.A."/>
            <person name="Grigoriev I.V."/>
            <person name="Minto R.E."/>
            <person name="Hibbett D.S."/>
        </authorList>
    </citation>
    <scope>NUCLEOTIDE SEQUENCE [LARGE SCALE GENOMIC DNA]</scope>
    <source>
        <strain evidence="2 3">ATCC 64428</strain>
    </source>
</reference>
<dbReference type="AlphaFoldDB" id="A0A0D7ADA8"/>
<proteinExistence type="predicted"/>
<evidence type="ECO:0000313" key="2">
    <source>
        <dbReference type="EMBL" id="KIY48690.1"/>
    </source>
</evidence>
<feature type="region of interest" description="Disordered" evidence="1">
    <location>
        <begin position="308"/>
        <end position="334"/>
    </location>
</feature>
<dbReference type="OrthoDB" id="3269273at2759"/>
<gene>
    <name evidence="2" type="ORF">FISHEDRAFT_73380</name>
</gene>
<keyword evidence="3" id="KW-1185">Reference proteome</keyword>
<dbReference type="Proteomes" id="UP000054144">
    <property type="component" value="Unassembled WGS sequence"/>
</dbReference>
<accession>A0A0D7ADA8</accession>
<protein>
    <submittedName>
        <fullName evidence="2">Uncharacterized protein</fullName>
    </submittedName>
</protein>
<organism evidence="2 3">
    <name type="scientific">Fistulina hepatica ATCC 64428</name>
    <dbReference type="NCBI Taxonomy" id="1128425"/>
    <lineage>
        <taxon>Eukaryota</taxon>
        <taxon>Fungi</taxon>
        <taxon>Dikarya</taxon>
        <taxon>Basidiomycota</taxon>
        <taxon>Agaricomycotina</taxon>
        <taxon>Agaricomycetes</taxon>
        <taxon>Agaricomycetidae</taxon>
        <taxon>Agaricales</taxon>
        <taxon>Fistulinaceae</taxon>
        <taxon>Fistulina</taxon>
    </lineage>
</organism>
<dbReference type="EMBL" id="KN881822">
    <property type="protein sequence ID" value="KIY48690.1"/>
    <property type="molecule type" value="Genomic_DNA"/>
</dbReference>
<name>A0A0D7ADA8_9AGAR</name>
<evidence type="ECO:0000256" key="1">
    <source>
        <dbReference type="SAM" id="MobiDB-lite"/>
    </source>
</evidence>
<sequence>MSAPSDAFVVPSPTFPLQNDAFPFSFSVSSGVSNNANGSPLSYSKDSFSQSRFEQGPRHSTNMATVTPTATLSRASALVLMPTEPTPIGPSMGDIPQSFIQLLHHQFNLDDSQEDVLQTVMTLGQQGVALLSKADLACRLYHTAQLESIQMLLRHESNAQALQRQKGQELVQDLHKVLDEHFKLNKEQQFNVLIICDTFIDKRHQAQLSKSPEQYGMKNVFRSPHKEKAMRAFCKEMGTAERNKLQRELVASVSMRAVSLERFTYNSSAKFKMGGLDINGDVTIVAHNVLLHAATLNLLQKYGRDKLDEEGADSHGQEGSATPPSKKCKAQGRMPKGGSFWEKVEAWFNSEVLSWGKYDLSSTAWKRWVEQLTQADQALFGEYSLEDTSAGELVQGHST</sequence>